<accession>A0A5B7EFR8</accession>
<name>A0A5B7EFR8_PORTR</name>
<dbReference type="Proteomes" id="UP000324222">
    <property type="component" value="Unassembled WGS sequence"/>
</dbReference>
<feature type="compositionally biased region" description="Pro residues" evidence="1">
    <location>
        <begin position="20"/>
        <end position="30"/>
    </location>
</feature>
<gene>
    <name evidence="2" type="ORF">E2C01_025522</name>
</gene>
<keyword evidence="3" id="KW-1185">Reference proteome</keyword>
<dbReference type="AlphaFoldDB" id="A0A5B7EFR8"/>
<evidence type="ECO:0000313" key="2">
    <source>
        <dbReference type="EMBL" id="MPC32215.1"/>
    </source>
</evidence>
<reference evidence="2 3" key="1">
    <citation type="submission" date="2019-05" db="EMBL/GenBank/DDBJ databases">
        <title>Another draft genome of Portunus trituberculatus and its Hox gene families provides insights of decapod evolution.</title>
        <authorList>
            <person name="Jeong J.-H."/>
            <person name="Song I."/>
            <person name="Kim S."/>
            <person name="Choi T."/>
            <person name="Kim D."/>
            <person name="Ryu S."/>
            <person name="Kim W."/>
        </authorList>
    </citation>
    <scope>NUCLEOTIDE SEQUENCE [LARGE SCALE GENOMIC DNA]</scope>
    <source>
        <tissue evidence="2">Muscle</tissue>
    </source>
</reference>
<proteinExistence type="predicted"/>
<organism evidence="2 3">
    <name type="scientific">Portunus trituberculatus</name>
    <name type="common">Swimming crab</name>
    <name type="synonym">Neptunus trituberculatus</name>
    <dbReference type="NCBI Taxonomy" id="210409"/>
    <lineage>
        <taxon>Eukaryota</taxon>
        <taxon>Metazoa</taxon>
        <taxon>Ecdysozoa</taxon>
        <taxon>Arthropoda</taxon>
        <taxon>Crustacea</taxon>
        <taxon>Multicrustacea</taxon>
        <taxon>Malacostraca</taxon>
        <taxon>Eumalacostraca</taxon>
        <taxon>Eucarida</taxon>
        <taxon>Decapoda</taxon>
        <taxon>Pleocyemata</taxon>
        <taxon>Brachyura</taxon>
        <taxon>Eubrachyura</taxon>
        <taxon>Portunoidea</taxon>
        <taxon>Portunidae</taxon>
        <taxon>Portuninae</taxon>
        <taxon>Portunus</taxon>
    </lineage>
</organism>
<feature type="compositionally biased region" description="Basic and acidic residues" evidence="1">
    <location>
        <begin position="1"/>
        <end position="10"/>
    </location>
</feature>
<feature type="region of interest" description="Disordered" evidence="1">
    <location>
        <begin position="1"/>
        <end position="61"/>
    </location>
</feature>
<comment type="caution">
    <text evidence="2">The sequence shown here is derived from an EMBL/GenBank/DDBJ whole genome shotgun (WGS) entry which is preliminary data.</text>
</comment>
<evidence type="ECO:0000256" key="1">
    <source>
        <dbReference type="SAM" id="MobiDB-lite"/>
    </source>
</evidence>
<evidence type="ECO:0000313" key="3">
    <source>
        <dbReference type="Proteomes" id="UP000324222"/>
    </source>
</evidence>
<protein>
    <submittedName>
        <fullName evidence="2">Uncharacterized protein</fullName>
    </submittedName>
</protein>
<dbReference type="EMBL" id="VSRR010002585">
    <property type="protein sequence ID" value="MPC32215.1"/>
    <property type="molecule type" value="Genomic_DNA"/>
</dbReference>
<sequence length="61" mass="6865">MKQLITERRSPTGISWSVPPLCPLSSPPGQEPGENEAAPREWDQAVKSSRCTQLESEEWKQ</sequence>